<dbReference type="AlphaFoldDB" id="A0A085P9L4"/>
<dbReference type="Proteomes" id="UP000514754">
    <property type="component" value="Chromosome"/>
</dbReference>
<dbReference type="RefSeq" id="WP_001626282.1">
    <property type="nucleotide sequence ID" value="NZ_BFKH01000023.1"/>
</dbReference>
<gene>
    <name evidence="2" type="ORF">HVW43_16715</name>
</gene>
<reference evidence="2 3" key="1">
    <citation type="submission" date="2020-06" db="EMBL/GenBank/DDBJ databases">
        <title>REHAB project genomes.</title>
        <authorList>
            <person name="Shaw L.P."/>
        </authorList>
    </citation>
    <scope>NUCLEOTIDE SEQUENCE [LARGE SCALE GENOMIC DNA]</scope>
    <source>
        <strain evidence="2 3">RHB10-C12</strain>
    </source>
</reference>
<accession>A0A085P9L4</accession>
<evidence type="ECO:0000256" key="1">
    <source>
        <dbReference type="SAM" id="MobiDB-lite"/>
    </source>
</evidence>
<name>A0A085P9L4_ECOLX</name>
<sequence length="383" mass="43572">MATYEIKNATSTLNINNLDKKIFDRDYSKESNISNDNKIVQYYNLKDIKHDISSQFIILKNTDREVCPELRVKLLDNLNYSRNTLDNSKSDVDKATITSSQSSCSTEQTTIKISKFNILDMLDNLTMRQQVVMEEFLRVFTSMYKASAMSEAIMSNVFEQLVQYQRKETERATAASSVGVIIGSGVGAVGATASAVANYRSHPEKMVTLTPDQEHTINRTDDDVQRASKREVREQQASLKQIDEKIKNTTKDTSLNEEQKEEALKSYDKEKETTLEKIRDTNEKISTKHNNRYNKYFTIGKADVLSQLSNESIRATSRFLESTTHAEKDIVEQAKNVMHSVMSSYLDQINRDVQGRDQALNLLQQIIQTIIDTDSAIVQGIRS</sequence>
<protein>
    <submittedName>
        <fullName evidence="2">Uncharacterized protein</fullName>
    </submittedName>
</protein>
<evidence type="ECO:0000313" key="2">
    <source>
        <dbReference type="EMBL" id="QMO41838.1"/>
    </source>
</evidence>
<feature type="compositionally biased region" description="Basic and acidic residues" evidence="1">
    <location>
        <begin position="241"/>
        <end position="250"/>
    </location>
</feature>
<feature type="region of interest" description="Disordered" evidence="1">
    <location>
        <begin position="234"/>
        <end position="269"/>
    </location>
</feature>
<organism evidence="2 3">
    <name type="scientific">Escherichia coli</name>
    <dbReference type="NCBI Taxonomy" id="562"/>
    <lineage>
        <taxon>Bacteria</taxon>
        <taxon>Pseudomonadati</taxon>
        <taxon>Pseudomonadota</taxon>
        <taxon>Gammaproteobacteria</taxon>
        <taxon>Enterobacterales</taxon>
        <taxon>Enterobacteriaceae</taxon>
        <taxon>Escherichia</taxon>
    </lineage>
</organism>
<evidence type="ECO:0000313" key="3">
    <source>
        <dbReference type="Proteomes" id="UP000514754"/>
    </source>
</evidence>
<dbReference type="EMBL" id="CP057906">
    <property type="protein sequence ID" value="QMO41838.1"/>
    <property type="molecule type" value="Genomic_DNA"/>
</dbReference>
<proteinExistence type="predicted"/>
<feature type="compositionally biased region" description="Basic and acidic residues" evidence="1">
    <location>
        <begin position="257"/>
        <end position="269"/>
    </location>
</feature>